<evidence type="ECO:0000256" key="14">
    <source>
        <dbReference type="SAM" id="Phobius"/>
    </source>
</evidence>
<evidence type="ECO:0000256" key="9">
    <source>
        <dbReference type="ARBA" id="ARBA00031538"/>
    </source>
</evidence>
<dbReference type="RefSeq" id="WP_095660860.1">
    <property type="nucleotide sequence ID" value="NZ_BAAAKB010000001.1"/>
</dbReference>
<evidence type="ECO:0000259" key="15">
    <source>
        <dbReference type="Pfam" id="PF02096"/>
    </source>
</evidence>
<dbReference type="GO" id="GO:0032977">
    <property type="term" value="F:membrane insertase activity"/>
    <property type="evidence" value="ECO:0007669"/>
    <property type="project" value="InterPro"/>
</dbReference>
<evidence type="ECO:0000256" key="7">
    <source>
        <dbReference type="ARBA" id="ARBA00025034"/>
    </source>
</evidence>
<feature type="domain" description="Membrane insertase YidC/Oxa/ALB C-terminal" evidence="15">
    <location>
        <begin position="32"/>
        <end position="263"/>
    </location>
</feature>
<evidence type="ECO:0000256" key="13">
    <source>
        <dbReference type="SAM" id="MobiDB-lite"/>
    </source>
</evidence>
<dbReference type="PANTHER" id="PTHR12428">
    <property type="entry name" value="OXA1"/>
    <property type="match status" value="1"/>
</dbReference>
<feature type="compositionally biased region" description="Basic and acidic residues" evidence="13">
    <location>
        <begin position="329"/>
        <end position="373"/>
    </location>
</feature>
<keyword evidence="5 14" id="KW-1133">Transmembrane helix</keyword>
<evidence type="ECO:0000313" key="16">
    <source>
        <dbReference type="EMBL" id="AQQ16288.1"/>
    </source>
</evidence>
<dbReference type="OrthoDB" id="9780552at2"/>
<keyword evidence="17" id="KW-1185">Reference proteome</keyword>
<feature type="transmembrane region" description="Helical" evidence="14">
    <location>
        <begin position="221"/>
        <end position="242"/>
    </location>
</feature>
<protein>
    <recommendedName>
        <fullName evidence="3">Membrane protein insertase YidC</fullName>
    </recommendedName>
    <alternativeName>
        <fullName evidence="11">Foldase YidC</fullName>
    </alternativeName>
    <alternativeName>
        <fullName evidence="10">Membrane integrase YidC</fullName>
    </alternativeName>
    <alternativeName>
        <fullName evidence="9">Membrane protein YidC</fullName>
    </alternativeName>
</protein>
<evidence type="ECO:0000256" key="6">
    <source>
        <dbReference type="ARBA" id="ARBA00023136"/>
    </source>
</evidence>
<feature type="transmembrane region" description="Helical" evidence="14">
    <location>
        <begin position="100"/>
        <end position="120"/>
    </location>
</feature>
<dbReference type="GO" id="GO:0051205">
    <property type="term" value="P:protein insertion into membrane"/>
    <property type="evidence" value="ECO:0007669"/>
    <property type="project" value="TreeGrafter"/>
</dbReference>
<evidence type="ECO:0000256" key="8">
    <source>
        <dbReference type="ARBA" id="ARBA00026028"/>
    </source>
</evidence>
<comment type="subcellular location">
    <subcellularLocation>
        <location evidence="1 12">Membrane</location>
        <topology evidence="1 12">Multi-pass membrane protein</topology>
    </subcellularLocation>
</comment>
<dbReference type="NCBIfam" id="NF001300">
    <property type="entry name" value="PRK00247.1"/>
    <property type="match status" value="1"/>
</dbReference>
<feature type="transmembrane region" description="Helical" evidence="14">
    <location>
        <begin position="182"/>
        <end position="200"/>
    </location>
</feature>
<dbReference type="InterPro" id="IPR001708">
    <property type="entry name" value="YidC/ALB3/OXA1/COX18"/>
</dbReference>
<dbReference type="GO" id="GO:0005886">
    <property type="term" value="C:plasma membrane"/>
    <property type="evidence" value="ECO:0007669"/>
    <property type="project" value="TreeGrafter"/>
</dbReference>
<dbReference type="Proteomes" id="UP000217209">
    <property type="component" value="Chromosome"/>
</dbReference>
<comment type="similarity">
    <text evidence="2">Belongs to the OXA1/ALB3/YidC family. Type 1 subfamily.</text>
</comment>
<feature type="transmembrane region" description="Helical" evidence="14">
    <location>
        <begin position="32"/>
        <end position="55"/>
    </location>
</feature>
<feature type="region of interest" description="Disordered" evidence="13">
    <location>
        <begin position="329"/>
        <end position="405"/>
    </location>
</feature>
<feature type="transmembrane region" description="Helical" evidence="14">
    <location>
        <begin position="248"/>
        <end position="270"/>
    </location>
</feature>
<evidence type="ECO:0000256" key="1">
    <source>
        <dbReference type="ARBA" id="ARBA00004141"/>
    </source>
</evidence>
<reference evidence="16 17" key="1">
    <citation type="submission" date="2016-12" db="EMBL/GenBank/DDBJ databases">
        <authorList>
            <person name="Song W.-J."/>
            <person name="Kurnit D.M."/>
        </authorList>
    </citation>
    <scope>NUCLEOTIDE SEQUENCE [LARGE SCALE GENOMIC DNA]</scope>
    <source>
        <strain evidence="16 17">DSM 30827</strain>
    </source>
</reference>
<evidence type="ECO:0000256" key="12">
    <source>
        <dbReference type="RuleBase" id="RU003945"/>
    </source>
</evidence>
<comment type="function">
    <text evidence="7">Required for the insertion and/or proper folding and/or complex formation of integral membrane proteins into the membrane. Involved in integration of membrane proteins that insert both dependently and independently of the Sec translocase complex, as well as at least some lipoproteins. Aids folding of multispanning membrane proteins.</text>
</comment>
<keyword evidence="6 14" id="KW-0472">Membrane</keyword>
<dbReference type="NCBIfam" id="TIGR03592">
    <property type="entry name" value="yidC_oxa1_cterm"/>
    <property type="match status" value="1"/>
</dbReference>
<dbReference type="AlphaFoldDB" id="A0A1Q2HZL4"/>
<dbReference type="PANTHER" id="PTHR12428:SF65">
    <property type="entry name" value="CYTOCHROME C OXIDASE ASSEMBLY PROTEIN COX18, MITOCHONDRIAL"/>
    <property type="match status" value="1"/>
</dbReference>
<dbReference type="KEGG" id="cgv:CGLAU_11785"/>
<name>A0A1Q2HZL4_9CORY</name>
<dbReference type="Pfam" id="PF02096">
    <property type="entry name" value="60KD_IMP"/>
    <property type="match status" value="1"/>
</dbReference>
<evidence type="ECO:0000256" key="3">
    <source>
        <dbReference type="ARBA" id="ARBA00015325"/>
    </source>
</evidence>
<dbReference type="EMBL" id="CP019688">
    <property type="protein sequence ID" value="AQQ16288.1"/>
    <property type="molecule type" value="Genomic_DNA"/>
</dbReference>
<accession>A0A1Q2HZL4</accession>
<evidence type="ECO:0000256" key="4">
    <source>
        <dbReference type="ARBA" id="ARBA00022692"/>
    </source>
</evidence>
<evidence type="ECO:0000256" key="5">
    <source>
        <dbReference type="ARBA" id="ARBA00022989"/>
    </source>
</evidence>
<organism evidence="16 17">
    <name type="scientific">Corynebacterium glaucum</name>
    <dbReference type="NCBI Taxonomy" id="187491"/>
    <lineage>
        <taxon>Bacteria</taxon>
        <taxon>Bacillati</taxon>
        <taxon>Actinomycetota</taxon>
        <taxon>Actinomycetes</taxon>
        <taxon>Mycobacteriales</taxon>
        <taxon>Corynebacteriaceae</taxon>
        <taxon>Corynebacterium</taxon>
    </lineage>
</organism>
<dbReference type="InterPro" id="IPR028055">
    <property type="entry name" value="YidC/Oxa/ALB_C"/>
</dbReference>
<evidence type="ECO:0000256" key="2">
    <source>
        <dbReference type="ARBA" id="ARBA00010527"/>
    </source>
</evidence>
<comment type="subunit">
    <text evidence="8">Interacts with the Sec translocase complex via SecD. Specifically interacts with transmembrane segments of nascent integral membrane proteins during membrane integration.</text>
</comment>
<evidence type="ECO:0000256" key="11">
    <source>
        <dbReference type="ARBA" id="ARBA00033342"/>
    </source>
</evidence>
<evidence type="ECO:0000256" key="10">
    <source>
        <dbReference type="ARBA" id="ARBA00033245"/>
    </source>
</evidence>
<evidence type="ECO:0000313" key="17">
    <source>
        <dbReference type="Proteomes" id="UP000217209"/>
    </source>
</evidence>
<keyword evidence="4 12" id="KW-0812">Transmembrane</keyword>
<sequence>MLEMFVYPVSAVMKFWHWLLAEQFNIPANATWIASVILLVFTVRGIILPFAWQTYKSARTTYLMRPHLEAVKKQYGESVTPEELRAEDEERKRIQKEHGYNPLAACVPALIQIPVFLGLYRLLLWMAVPDAAGGRSLGVLSEPEIESFRSAVLFGVPLPAYVSMSDEQFEFLGTTQHDVRTLAIPLIATAIVLTSTNLLVNQLRNRATLEWENTMTRQTYYMLYWLIPIVAGALLTAGLTGLVPIALLMYWVCNNLFTTLQTAAFSVLIVRRYPSEEIHHRSQAEAKAAVDTRKRENKERKLALRRKRLTAITRPQSFNEIRREIKAEKQARKDAKAAEKADKKALTKERNQARKELNRQIMAERKAAKEAKKAGKAGQAGKDEAPTIAGSTRWTPPAAPGSAKS</sequence>
<proteinExistence type="inferred from homology"/>
<gene>
    <name evidence="16" type="primary">yidC1</name>
    <name evidence="16" type="ORF">CGLAU_11785</name>
</gene>